<dbReference type="EMBL" id="KI682192">
    <property type="protein sequence ID" value="ETL82588.1"/>
    <property type="molecule type" value="Genomic_DNA"/>
</dbReference>
<feature type="non-terminal residue" evidence="2">
    <location>
        <position position="1"/>
    </location>
</feature>
<dbReference type="Proteomes" id="UP000053236">
    <property type="component" value="Unassembled WGS sequence"/>
</dbReference>
<name>W2KBS5_PHYNI</name>
<dbReference type="AlphaFoldDB" id="W2KBS5"/>
<protein>
    <submittedName>
        <fullName evidence="2">Uncharacterized protein</fullName>
    </submittedName>
</protein>
<gene>
    <name evidence="1" type="ORF">L915_17538</name>
    <name evidence="2" type="ORF">L917_17271</name>
</gene>
<evidence type="ECO:0000313" key="1">
    <source>
        <dbReference type="EMBL" id="ETK75936.1"/>
    </source>
</evidence>
<organism evidence="2">
    <name type="scientific">Phytophthora nicotianae</name>
    <name type="common">Potato buckeye rot agent</name>
    <name type="synonym">Phytophthora parasitica</name>
    <dbReference type="NCBI Taxonomy" id="4792"/>
    <lineage>
        <taxon>Eukaryota</taxon>
        <taxon>Sar</taxon>
        <taxon>Stramenopiles</taxon>
        <taxon>Oomycota</taxon>
        <taxon>Peronosporomycetes</taxon>
        <taxon>Peronosporales</taxon>
        <taxon>Peronosporaceae</taxon>
        <taxon>Phytophthora</taxon>
    </lineage>
</organism>
<sequence length="91" mass="10223">GVVPVRCRNESSVSARIRDRSLNVIVKQVSLIPAFALTTETCQGLTVDRLEIGPLRHSTLRKPQRASCYIAVTRVRSMDELYLMESLALEH</sequence>
<dbReference type="EMBL" id="KI688702">
    <property type="protein sequence ID" value="ETK75936.1"/>
    <property type="molecule type" value="Genomic_DNA"/>
</dbReference>
<proteinExistence type="predicted"/>
<reference evidence="1" key="2">
    <citation type="submission" date="2013-11" db="EMBL/GenBank/DDBJ databases">
        <title>The Genome Sequence of Phytophthora parasitica CJ02B3.</title>
        <authorList>
            <consortium name="The Broad Institute Genomics Platform"/>
            <person name="Russ C."/>
            <person name="Tyler B."/>
            <person name="Panabieres F."/>
            <person name="Shan W."/>
            <person name="Tripathy S."/>
            <person name="Grunwald N."/>
            <person name="Machado M."/>
            <person name="Johnson C.S."/>
            <person name="Arredondo F."/>
            <person name="Hong C."/>
            <person name="Coffey M."/>
            <person name="Young S.K."/>
            <person name="Zeng Q."/>
            <person name="Gargeya S."/>
            <person name="Fitzgerald M."/>
            <person name="Abouelleil A."/>
            <person name="Alvarado L."/>
            <person name="Chapman S.B."/>
            <person name="Gainer-Dewar J."/>
            <person name="Goldberg J."/>
            <person name="Griggs A."/>
            <person name="Gujja S."/>
            <person name="Hansen M."/>
            <person name="Howarth C."/>
            <person name="Imamovic A."/>
            <person name="Ireland A."/>
            <person name="Larimer J."/>
            <person name="McCowan C."/>
            <person name="Murphy C."/>
            <person name="Pearson M."/>
            <person name="Poon T.W."/>
            <person name="Priest M."/>
            <person name="Roberts A."/>
            <person name="Saif S."/>
            <person name="Shea T."/>
            <person name="Sykes S."/>
            <person name="Wortman J."/>
            <person name="Nusbaum C."/>
            <person name="Birren B."/>
        </authorList>
    </citation>
    <scope>NUCLEOTIDE SEQUENCE [LARGE SCALE GENOMIC DNA]</scope>
    <source>
        <strain evidence="1">CJ02B3</strain>
    </source>
</reference>
<dbReference type="OrthoDB" id="272985at2759"/>
<dbReference type="Proteomes" id="UP000054423">
    <property type="component" value="Unassembled WGS sequence"/>
</dbReference>
<accession>W2KBS5</accession>
<evidence type="ECO:0000313" key="2">
    <source>
        <dbReference type="EMBL" id="ETL82588.1"/>
    </source>
</evidence>
<reference evidence="2" key="1">
    <citation type="submission" date="2013-11" db="EMBL/GenBank/DDBJ databases">
        <title>The Genome Sequence of Phytophthora parasitica CHvinca01.</title>
        <authorList>
            <consortium name="The Broad Institute Genomics Platform"/>
            <person name="Russ C."/>
            <person name="Tyler B."/>
            <person name="Panabieres F."/>
            <person name="Shan W."/>
            <person name="Tripathy S."/>
            <person name="Grunwald N."/>
            <person name="Machado M."/>
            <person name="Johnson C.S."/>
            <person name="Arredondo F."/>
            <person name="Hong C."/>
            <person name="Coffey M."/>
            <person name="Young S.K."/>
            <person name="Zeng Q."/>
            <person name="Gargeya S."/>
            <person name="Fitzgerald M."/>
            <person name="Abouelleil A."/>
            <person name="Alvarado L."/>
            <person name="Chapman S.B."/>
            <person name="Gainer-Dewar J."/>
            <person name="Goldberg J."/>
            <person name="Griggs A."/>
            <person name="Gujja S."/>
            <person name="Hansen M."/>
            <person name="Howarth C."/>
            <person name="Imamovic A."/>
            <person name="Ireland A."/>
            <person name="Larimer J."/>
            <person name="McCowan C."/>
            <person name="Murphy C."/>
            <person name="Pearson M."/>
            <person name="Poon T.W."/>
            <person name="Priest M."/>
            <person name="Roberts A."/>
            <person name="Saif S."/>
            <person name="Shea T."/>
            <person name="Sykes S."/>
            <person name="Wortman J."/>
            <person name="Nusbaum C."/>
            <person name="Birren B."/>
        </authorList>
    </citation>
    <scope>NUCLEOTIDE SEQUENCE [LARGE SCALE GENOMIC DNA]</scope>
    <source>
        <strain evidence="2">CHvinca01</strain>
    </source>
</reference>
<dbReference type="VEuPathDB" id="FungiDB:PPTG_09710"/>